<dbReference type="Gene3D" id="6.10.250.1280">
    <property type="match status" value="1"/>
</dbReference>
<dbReference type="Proteomes" id="UP000515162">
    <property type="component" value="Chromosome 3L"/>
</dbReference>
<name>A0A6P8K971_DROMA</name>
<gene>
    <name evidence="5" type="primary">LOC117140710</name>
</gene>
<accession>A0A6P8K971</accession>
<keyword evidence="2" id="KW-0159">Chromosome partition</keyword>
<dbReference type="GO" id="GO:0051604">
    <property type="term" value="P:protein maturation"/>
    <property type="evidence" value="ECO:0007669"/>
    <property type="project" value="InterPro"/>
</dbReference>
<dbReference type="Gene3D" id="3.30.300.130">
    <property type="entry name" value="Fe-S cluster assembly (FSCA)"/>
    <property type="match status" value="1"/>
</dbReference>
<feature type="domain" description="MIP18 family-like" evidence="3">
    <location>
        <begin position="36"/>
        <end position="114"/>
    </location>
</feature>
<protein>
    <submittedName>
        <fullName evidence="5">MIP18 family protein galla-2</fullName>
    </submittedName>
</protein>
<dbReference type="RefSeq" id="XP_033159666.1">
    <property type="nucleotide sequence ID" value="XM_033303775.1"/>
</dbReference>
<dbReference type="InterPro" id="IPR034904">
    <property type="entry name" value="FSCA_dom_sf"/>
</dbReference>
<dbReference type="SUPFAM" id="SSF117916">
    <property type="entry name" value="Fe-S cluster assembly (FSCA) domain-like"/>
    <property type="match status" value="1"/>
</dbReference>
<keyword evidence="4" id="KW-1185">Reference proteome</keyword>
<dbReference type="GeneID" id="117140710"/>
<evidence type="ECO:0000256" key="1">
    <source>
        <dbReference type="ARBA" id="ARBA00010381"/>
    </source>
</evidence>
<dbReference type="PANTHER" id="PTHR12377:SF0">
    <property type="entry name" value="CYTOSOLIC IRON-SULFUR ASSEMBLY COMPONENT 2B"/>
    <property type="match status" value="1"/>
</dbReference>
<proteinExistence type="inferred from homology"/>
<dbReference type="PANTHER" id="PTHR12377">
    <property type="entry name" value="CYTOSOLIC IRON-SULFUR ASSEMBLY COMPONENT 2B-RELATED"/>
    <property type="match status" value="1"/>
</dbReference>
<dbReference type="InterPro" id="IPR002744">
    <property type="entry name" value="MIP18-like"/>
</dbReference>
<comment type="similarity">
    <text evidence="1">Belongs to the MIP18 family.</text>
</comment>
<evidence type="ECO:0000259" key="3">
    <source>
        <dbReference type="Pfam" id="PF01883"/>
    </source>
</evidence>
<dbReference type="CTD" id="39221"/>
<reference evidence="5" key="1">
    <citation type="submission" date="2025-08" db="UniProtKB">
        <authorList>
            <consortium name="RefSeq"/>
        </authorList>
    </citation>
    <scope>IDENTIFICATION</scope>
    <source>
        <strain evidence="5">Mau12</strain>
        <tissue evidence="5">Whole Body</tissue>
    </source>
</reference>
<dbReference type="InterPro" id="IPR039796">
    <property type="entry name" value="MIP18"/>
</dbReference>
<dbReference type="Pfam" id="PF01883">
    <property type="entry name" value="FeS_assembly_P"/>
    <property type="match status" value="1"/>
</dbReference>
<evidence type="ECO:0000256" key="2">
    <source>
        <dbReference type="ARBA" id="ARBA00022829"/>
    </source>
</evidence>
<dbReference type="SMR" id="A0A6P8K971"/>
<dbReference type="FunFam" id="3.30.300.130:FF:000005">
    <property type="entry name" value="Mitotic spindle-associated mmxd complex subunit"/>
    <property type="match status" value="1"/>
</dbReference>
<dbReference type="GO" id="GO:0007059">
    <property type="term" value="P:chromosome segregation"/>
    <property type="evidence" value="ECO:0007669"/>
    <property type="project" value="UniProtKB-KW"/>
</dbReference>
<evidence type="ECO:0000313" key="4">
    <source>
        <dbReference type="Proteomes" id="UP000515162"/>
    </source>
</evidence>
<evidence type="ECO:0000313" key="5">
    <source>
        <dbReference type="RefSeq" id="XP_033159666.1"/>
    </source>
</evidence>
<sequence>MPTEIENINPNVYDRIKERVLTANEEDENVPDPFDKREIFDLIRNINDPEHPLTLEELHVVQEDLIRINDGQNSVHISFTPTIPHCSMATLIGLSIRVKLLRSLPPRFKVTVEITPGTHASELAVNKQLADKERVAAALENKHLAEVINQCIAAKG</sequence>
<dbReference type="GO" id="GO:0097361">
    <property type="term" value="C:cytosolic [4Fe-4S] assembly targeting complex"/>
    <property type="evidence" value="ECO:0007669"/>
    <property type="project" value="UniProtKB-ARBA"/>
</dbReference>
<dbReference type="AlphaFoldDB" id="A0A6P8K971"/>
<organism evidence="4 5">
    <name type="scientific">Drosophila mauritiana</name>
    <name type="common">Fruit fly</name>
    <dbReference type="NCBI Taxonomy" id="7226"/>
    <lineage>
        <taxon>Eukaryota</taxon>
        <taxon>Metazoa</taxon>
        <taxon>Ecdysozoa</taxon>
        <taxon>Arthropoda</taxon>
        <taxon>Hexapoda</taxon>
        <taxon>Insecta</taxon>
        <taxon>Pterygota</taxon>
        <taxon>Neoptera</taxon>
        <taxon>Endopterygota</taxon>
        <taxon>Diptera</taxon>
        <taxon>Brachycera</taxon>
        <taxon>Muscomorpha</taxon>
        <taxon>Ephydroidea</taxon>
        <taxon>Drosophilidae</taxon>
        <taxon>Drosophila</taxon>
        <taxon>Sophophora</taxon>
    </lineage>
</organism>